<comment type="caution">
    <text evidence="1">The sequence shown here is derived from an EMBL/GenBank/DDBJ whole genome shotgun (WGS) entry which is preliminary data.</text>
</comment>
<evidence type="ECO:0000313" key="2">
    <source>
        <dbReference type="Proteomes" id="UP000287033"/>
    </source>
</evidence>
<dbReference type="SUPFAM" id="SSF52047">
    <property type="entry name" value="RNI-like"/>
    <property type="match status" value="1"/>
</dbReference>
<gene>
    <name evidence="1" type="ORF">chiPu_0024021</name>
</gene>
<keyword evidence="2" id="KW-1185">Reference proteome</keyword>
<dbReference type="AlphaFoldDB" id="A0A401TD34"/>
<dbReference type="Proteomes" id="UP000287033">
    <property type="component" value="Unassembled WGS sequence"/>
</dbReference>
<name>A0A401TD34_CHIPU</name>
<dbReference type="EMBL" id="BEZZ01031213">
    <property type="protein sequence ID" value="GCC40505.1"/>
    <property type="molecule type" value="Genomic_DNA"/>
</dbReference>
<reference evidence="1 2" key="1">
    <citation type="journal article" date="2018" name="Nat. Ecol. Evol.">
        <title>Shark genomes provide insights into elasmobranch evolution and the origin of vertebrates.</title>
        <authorList>
            <person name="Hara Y"/>
            <person name="Yamaguchi K"/>
            <person name="Onimaru K"/>
            <person name="Kadota M"/>
            <person name="Koyanagi M"/>
            <person name="Keeley SD"/>
            <person name="Tatsumi K"/>
            <person name="Tanaka K"/>
            <person name="Motone F"/>
            <person name="Kageyama Y"/>
            <person name="Nozu R"/>
            <person name="Adachi N"/>
            <person name="Nishimura O"/>
            <person name="Nakagawa R"/>
            <person name="Tanegashima C"/>
            <person name="Kiyatake I"/>
            <person name="Matsumoto R"/>
            <person name="Murakumo K"/>
            <person name="Nishida K"/>
            <person name="Terakita A"/>
            <person name="Kuratani S"/>
            <person name="Sato K"/>
            <person name="Hyodo S Kuraku.S."/>
        </authorList>
    </citation>
    <scope>NUCLEOTIDE SEQUENCE [LARGE SCALE GENOMIC DNA]</scope>
</reference>
<accession>A0A401TD34</accession>
<organism evidence="1 2">
    <name type="scientific">Chiloscyllium punctatum</name>
    <name type="common">Brownbanded bambooshark</name>
    <name type="synonym">Hemiscyllium punctatum</name>
    <dbReference type="NCBI Taxonomy" id="137246"/>
    <lineage>
        <taxon>Eukaryota</taxon>
        <taxon>Metazoa</taxon>
        <taxon>Chordata</taxon>
        <taxon>Craniata</taxon>
        <taxon>Vertebrata</taxon>
        <taxon>Chondrichthyes</taxon>
        <taxon>Elasmobranchii</taxon>
        <taxon>Galeomorphii</taxon>
        <taxon>Galeoidea</taxon>
        <taxon>Orectolobiformes</taxon>
        <taxon>Hemiscylliidae</taxon>
        <taxon>Chiloscyllium</taxon>
    </lineage>
</organism>
<dbReference type="OrthoDB" id="9948687at2759"/>
<feature type="non-terminal residue" evidence="1">
    <location>
        <position position="1"/>
    </location>
</feature>
<dbReference type="Gene3D" id="3.80.10.10">
    <property type="entry name" value="Ribonuclease Inhibitor"/>
    <property type="match status" value="1"/>
</dbReference>
<proteinExistence type="predicted"/>
<dbReference type="InterPro" id="IPR032675">
    <property type="entry name" value="LRR_dom_sf"/>
</dbReference>
<protein>
    <submittedName>
        <fullName evidence="1">Uncharacterized protein</fullName>
    </submittedName>
</protein>
<evidence type="ECO:0000313" key="1">
    <source>
        <dbReference type="EMBL" id="GCC40505.1"/>
    </source>
</evidence>
<sequence length="87" mass="9629">LDDNRLSDSCAEDLASALSSNRTLTRLNLECNSFTDRSVPALRRIIMKCTGLACIELWDNKFSSDGQHQLKSLQGTRSGLNVELSAR</sequence>
<dbReference type="OMA" id="LACIELW"/>